<accession>A0A2I1D0Y7</accession>
<name>A0A2I1D0Y7_ASPC2</name>
<reference evidence="2" key="1">
    <citation type="submission" date="2016-12" db="EMBL/GenBank/DDBJ databases">
        <title>The genomes of Aspergillus section Nigri reveals drivers in fungal speciation.</title>
        <authorList>
            <consortium name="DOE Joint Genome Institute"/>
            <person name="Vesth T.C."/>
            <person name="Nybo J."/>
            <person name="Theobald S."/>
            <person name="Brandl J."/>
            <person name="Frisvad J.C."/>
            <person name="Nielsen K.F."/>
            <person name="Lyhne E.K."/>
            <person name="Kogle M.E."/>
            <person name="Kuo A."/>
            <person name="Riley R."/>
            <person name="Clum A."/>
            <person name="Nolan M."/>
            <person name="Lipzen A."/>
            <person name="Salamov A."/>
            <person name="Henrissat B."/>
            <person name="Wiebenga A."/>
            <person name="De vries R.P."/>
            <person name="Grigoriev I.V."/>
            <person name="Mortensen U.H."/>
            <person name="Andersen M.R."/>
            <person name="Baker S.E."/>
        </authorList>
    </citation>
    <scope>NUCLEOTIDE SEQUENCE</scope>
    <source>
        <strain evidence="2">IBT 28561</strain>
    </source>
</reference>
<dbReference type="Proteomes" id="UP000234254">
    <property type="component" value="Unassembled WGS sequence"/>
</dbReference>
<dbReference type="PANTHER" id="PTHR31360">
    <property type="match status" value="1"/>
</dbReference>
<dbReference type="InterPro" id="IPR010686">
    <property type="entry name" value="OBAP-like"/>
</dbReference>
<dbReference type="AlphaFoldDB" id="A0A2I1D0Y7"/>
<keyword evidence="3" id="KW-1185">Reference proteome</keyword>
<dbReference type="RefSeq" id="XP_024692134.1">
    <property type="nucleotide sequence ID" value="XM_024833553.1"/>
</dbReference>
<evidence type="ECO:0000313" key="3">
    <source>
        <dbReference type="Proteomes" id="UP000234254"/>
    </source>
</evidence>
<dbReference type="PANTHER" id="PTHR31360:SF0">
    <property type="entry name" value="OIL BODY-ASSOCIATED PROTEIN 1B"/>
    <property type="match status" value="1"/>
</dbReference>
<sequence length="247" mass="27716">MTSCHDNPPLPGSPRTTKSKVLETGAAAVQNFTPVKQICAHLNAFHVYADDPTRCVEANHYCSHITEDIRQCLLYDSPNANARLIGLEYMISPRLFRTLPEEEKHLWHTHEFEVKSGMLVMPAPAMMPDIAWDTAETSEMYDVAPLYGKTYHFWQVDRGDALPLGPPVLMGSFVSEETVKLAEKGGLSELCKDRDERFGIDTKKKAELRKDIPDVDMDPGMPLTFYFPYKSCMNANSYVAADAGKPK</sequence>
<evidence type="ECO:0000313" key="2">
    <source>
        <dbReference type="EMBL" id="PKY03540.1"/>
    </source>
</evidence>
<comment type="caution">
    <text evidence="2">The sequence shown here is derived from an EMBL/GenBank/DDBJ whole genome shotgun (WGS) entry which is preliminary data.</text>
</comment>
<dbReference type="EMBL" id="MSFM01000007">
    <property type="protein sequence ID" value="PKY03540.1"/>
    <property type="molecule type" value="Genomic_DNA"/>
</dbReference>
<dbReference type="VEuPathDB" id="FungiDB:P168DRAFT_237224"/>
<proteinExistence type="inferred from homology"/>
<dbReference type="GeneID" id="36541077"/>
<dbReference type="Pfam" id="PF06884">
    <property type="entry name" value="DUF1264"/>
    <property type="match status" value="1"/>
</dbReference>
<gene>
    <name evidence="2" type="ORF">P168DRAFT_237224</name>
</gene>
<dbReference type="OrthoDB" id="1901244at2759"/>
<organism evidence="2 3">
    <name type="scientific">Aspergillus campestris (strain IBT 28561)</name>
    <dbReference type="NCBI Taxonomy" id="1392248"/>
    <lineage>
        <taxon>Eukaryota</taxon>
        <taxon>Fungi</taxon>
        <taxon>Dikarya</taxon>
        <taxon>Ascomycota</taxon>
        <taxon>Pezizomycotina</taxon>
        <taxon>Eurotiomycetes</taxon>
        <taxon>Eurotiomycetidae</taxon>
        <taxon>Eurotiales</taxon>
        <taxon>Aspergillaceae</taxon>
        <taxon>Aspergillus</taxon>
        <taxon>Aspergillus subgen. Circumdati</taxon>
    </lineage>
</organism>
<protein>
    <submittedName>
        <fullName evidence="2">DUF1264-domain-containing protein</fullName>
    </submittedName>
</protein>
<evidence type="ECO:0000256" key="1">
    <source>
        <dbReference type="ARBA" id="ARBA00009740"/>
    </source>
</evidence>
<comment type="similarity">
    <text evidence="1">Belongs to the OBAP family.</text>
</comment>